<keyword evidence="2" id="KW-1185">Reference proteome</keyword>
<feature type="compositionally biased region" description="Low complexity" evidence="1">
    <location>
        <begin position="101"/>
        <end position="113"/>
    </location>
</feature>
<protein>
    <submittedName>
        <fullName evidence="3">Uncharacterized protein</fullName>
    </submittedName>
</protein>
<name>A0A914XGU6_9BILA</name>
<dbReference type="AlphaFoldDB" id="A0A914XGU6"/>
<feature type="region of interest" description="Disordered" evidence="1">
    <location>
        <begin position="1"/>
        <end position="30"/>
    </location>
</feature>
<dbReference type="WBParaSite" id="PSAMB.scaffold8079size8670.g30952.t1">
    <property type="protein sequence ID" value="PSAMB.scaffold8079size8670.g30952.t1"/>
    <property type="gene ID" value="PSAMB.scaffold8079size8670.g30952"/>
</dbReference>
<evidence type="ECO:0000313" key="2">
    <source>
        <dbReference type="Proteomes" id="UP000887566"/>
    </source>
</evidence>
<feature type="region of interest" description="Disordered" evidence="1">
    <location>
        <begin position="94"/>
        <end position="114"/>
    </location>
</feature>
<evidence type="ECO:0000313" key="3">
    <source>
        <dbReference type="WBParaSite" id="PSAMB.scaffold8079size8670.g30952.t1"/>
    </source>
</evidence>
<evidence type="ECO:0000256" key="1">
    <source>
        <dbReference type="SAM" id="MobiDB-lite"/>
    </source>
</evidence>
<proteinExistence type="predicted"/>
<dbReference type="Proteomes" id="UP000887566">
    <property type="component" value="Unplaced"/>
</dbReference>
<accession>A0A914XGU6</accession>
<reference evidence="3" key="1">
    <citation type="submission" date="2022-11" db="UniProtKB">
        <authorList>
            <consortium name="WormBaseParasite"/>
        </authorList>
    </citation>
    <scope>IDENTIFICATION</scope>
</reference>
<organism evidence="2 3">
    <name type="scientific">Plectus sambesii</name>
    <dbReference type="NCBI Taxonomy" id="2011161"/>
    <lineage>
        <taxon>Eukaryota</taxon>
        <taxon>Metazoa</taxon>
        <taxon>Ecdysozoa</taxon>
        <taxon>Nematoda</taxon>
        <taxon>Chromadorea</taxon>
        <taxon>Plectida</taxon>
        <taxon>Plectina</taxon>
        <taxon>Plectoidea</taxon>
        <taxon>Plectidae</taxon>
        <taxon>Plectus</taxon>
    </lineage>
</organism>
<sequence length="148" mass="15998">MDENDNSRPASVRLPESMPGSQADFLPGSVGTDDRLQYVRDVLQDQGYLLQGRVMTALQAEFSGFQESVCAFIALQLGEDGSIPSQHLGCVSMDEEEEEAASVTSSESTAERATQVKEDEAAAIMAKLTTLITMFRNATSILRCVATN</sequence>